<proteinExistence type="predicted"/>
<dbReference type="Proteomes" id="UP000186917">
    <property type="component" value="Unassembled WGS sequence"/>
</dbReference>
<dbReference type="EMBL" id="FTOR01000014">
    <property type="protein sequence ID" value="SIT34049.1"/>
    <property type="molecule type" value="Genomic_DNA"/>
</dbReference>
<reference evidence="2" key="1">
    <citation type="submission" date="2017-01" db="EMBL/GenBank/DDBJ databases">
        <authorList>
            <person name="Varghese N."/>
            <person name="Submissions S."/>
        </authorList>
    </citation>
    <scope>NUCLEOTIDE SEQUENCE [LARGE SCALE GENOMIC DNA]</scope>
    <source>
        <strain evidence="2">DSM 21054</strain>
    </source>
</reference>
<dbReference type="AlphaFoldDB" id="A0A1N7RG28"/>
<name>A0A1N7RG28_9BACT</name>
<evidence type="ECO:0000313" key="2">
    <source>
        <dbReference type="Proteomes" id="UP000186917"/>
    </source>
</evidence>
<protein>
    <submittedName>
        <fullName evidence="1">Uncharacterized protein</fullName>
    </submittedName>
</protein>
<gene>
    <name evidence="1" type="ORF">SAMN05421788_11496</name>
</gene>
<sequence length="181" mass="21213">MYFSNNYSNPDNTKASNLWRDVKKVKVRRTVYGTAFQMRILRQYPQLFPGGSLRFDNTIDNLEGSDDFDGNISDMTSKCLFDIIVNKADYFEFKRWGNQWIDTFANKIEKRVTFSRQLWTYLRYAMGLLEKADEWLGPGGTVETIARLNELFDREYVSAQEFKTELQTTNTSLLSFIQSLN</sequence>
<keyword evidence="2" id="KW-1185">Reference proteome</keyword>
<accession>A0A1N7RG28</accession>
<organism evidence="1 2">
    <name type="scientific">Filimonas lacunae</name>
    <dbReference type="NCBI Taxonomy" id="477680"/>
    <lineage>
        <taxon>Bacteria</taxon>
        <taxon>Pseudomonadati</taxon>
        <taxon>Bacteroidota</taxon>
        <taxon>Chitinophagia</taxon>
        <taxon>Chitinophagales</taxon>
        <taxon>Chitinophagaceae</taxon>
        <taxon>Filimonas</taxon>
    </lineage>
</organism>
<evidence type="ECO:0000313" key="1">
    <source>
        <dbReference type="EMBL" id="SIT34049.1"/>
    </source>
</evidence>